<evidence type="ECO:0000256" key="1">
    <source>
        <dbReference type="ARBA" id="ARBA00000868"/>
    </source>
</evidence>
<comment type="subcellular location">
    <subcellularLocation>
        <location evidence="3">Cytoplasm</location>
    </subcellularLocation>
</comment>
<evidence type="ECO:0000256" key="10">
    <source>
        <dbReference type="ARBA" id="ARBA00022679"/>
    </source>
</evidence>
<evidence type="ECO:0000256" key="2">
    <source>
        <dbReference type="ARBA" id="ARBA00003968"/>
    </source>
</evidence>
<keyword evidence="8" id="KW-0963">Cytoplasm</keyword>
<evidence type="ECO:0000256" key="4">
    <source>
        <dbReference type="ARBA" id="ARBA00004659"/>
    </source>
</evidence>
<comment type="similarity">
    <text evidence="5">Belongs to the purine/pyrimidine phosphoribosyltransferase family.</text>
</comment>
<evidence type="ECO:0000256" key="3">
    <source>
        <dbReference type="ARBA" id="ARBA00004496"/>
    </source>
</evidence>
<dbReference type="InterPro" id="IPR005764">
    <property type="entry name" value="Ade_phspho_trans"/>
</dbReference>
<evidence type="ECO:0000256" key="6">
    <source>
        <dbReference type="ARBA" id="ARBA00011738"/>
    </source>
</evidence>
<dbReference type="GO" id="GO:0002055">
    <property type="term" value="F:adenine binding"/>
    <property type="evidence" value="ECO:0007669"/>
    <property type="project" value="TreeGrafter"/>
</dbReference>
<dbReference type="EMBL" id="UINC01005738">
    <property type="protein sequence ID" value="SVA23247.1"/>
    <property type="molecule type" value="Genomic_DNA"/>
</dbReference>
<gene>
    <name evidence="13" type="ORF">METZ01_LOCUS76101</name>
</gene>
<dbReference type="SUPFAM" id="SSF53271">
    <property type="entry name" value="PRTase-like"/>
    <property type="match status" value="1"/>
</dbReference>
<dbReference type="InterPro" id="IPR000836">
    <property type="entry name" value="PRTase_dom"/>
</dbReference>
<dbReference type="NCBIfam" id="NF002636">
    <property type="entry name" value="PRK02304.1-5"/>
    <property type="match status" value="1"/>
</dbReference>
<dbReference type="CDD" id="cd06223">
    <property type="entry name" value="PRTases_typeI"/>
    <property type="match status" value="1"/>
</dbReference>
<keyword evidence="10" id="KW-0808">Transferase</keyword>
<dbReference type="EC" id="2.4.2.7" evidence="7"/>
<dbReference type="NCBIfam" id="TIGR01090">
    <property type="entry name" value="apt"/>
    <property type="match status" value="1"/>
</dbReference>
<dbReference type="PANTHER" id="PTHR32315:SF3">
    <property type="entry name" value="ADENINE PHOSPHORIBOSYLTRANSFERASE"/>
    <property type="match status" value="1"/>
</dbReference>
<comment type="pathway">
    <text evidence="4">Purine metabolism; AMP biosynthesis via salvage pathway; AMP from adenine: step 1/1.</text>
</comment>
<dbReference type="InterPro" id="IPR050054">
    <property type="entry name" value="UPRTase/APRTase"/>
</dbReference>
<dbReference type="GO" id="GO:0044209">
    <property type="term" value="P:AMP salvage"/>
    <property type="evidence" value="ECO:0007669"/>
    <property type="project" value="UniProtKB-UniPathway"/>
</dbReference>
<feature type="domain" description="Phosphoribosyltransferase" evidence="12">
    <location>
        <begin position="57"/>
        <end position="159"/>
    </location>
</feature>
<protein>
    <recommendedName>
        <fullName evidence="7">adenine phosphoribosyltransferase</fullName>
        <ecNumber evidence="7">2.4.2.7</ecNumber>
    </recommendedName>
</protein>
<dbReference type="GO" id="GO:0005737">
    <property type="term" value="C:cytoplasm"/>
    <property type="evidence" value="ECO:0007669"/>
    <property type="project" value="UniProtKB-SubCell"/>
</dbReference>
<dbReference type="HAMAP" id="MF_00004">
    <property type="entry name" value="Aden_phosphoribosyltr"/>
    <property type="match status" value="1"/>
</dbReference>
<dbReference type="GO" id="GO:0006168">
    <property type="term" value="P:adenine salvage"/>
    <property type="evidence" value="ECO:0007669"/>
    <property type="project" value="InterPro"/>
</dbReference>
<evidence type="ECO:0000313" key="13">
    <source>
        <dbReference type="EMBL" id="SVA23247.1"/>
    </source>
</evidence>
<keyword evidence="11" id="KW-0660">Purine salvage</keyword>
<dbReference type="AlphaFoldDB" id="A0A381U7A2"/>
<dbReference type="UniPathway" id="UPA00588">
    <property type="reaction ID" value="UER00646"/>
</dbReference>
<dbReference type="NCBIfam" id="NF002634">
    <property type="entry name" value="PRK02304.1-3"/>
    <property type="match status" value="1"/>
</dbReference>
<dbReference type="Gene3D" id="3.40.50.2020">
    <property type="match status" value="1"/>
</dbReference>
<evidence type="ECO:0000256" key="5">
    <source>
        <dbReference type="ARBA" id="ARBA00008391"/>
    </source>
</evidence>
<name>A0A381U7A2_9ZZZZ</name>
<comment type="function">
    <text evidence="2">Catalyzes a salvage reaction resulting in the formation of AMP, that is energically less costly than de novo synthesis.</text>
</comment>
<comment type="catalytic activity">
    <reaction evidence="1">
        <text>AMP + diphosphate = 5-phospho-alpha-D-ribose 1-diphosphate + adenine</text>
        <dbReference type="Rhea" id="RHEA:16609"/>
        <dbReference type="ChEBI" id="CHEBI:16708"/>
        <dbReference type="ChEBI" id="CHEBI:33019"/>
        <dbReference type="ChEBI" id="CHEBI:58017"/>
        <dbReference type="ChEBI" id="CHEBI:456215"/>
        <dbReference type="EC" id="2.4.2.7"/>
    </reaction>
</comment>
<dbReference type="GO" id="GO:0003999">
    <property type="term" value="F:adenine phosphoribosyltransferase activity"/>
    <property type="evidence" value="ECO:0007669"/>
    <property type="project" value="UniProtKB-EC"/>
</dbReference>
<comment type="subunit">
    <text evidence="6">Homodimer.</text>
</comment>
<dbReference type="GO" id="GO:0006166">
    <property type="term" value="P:purine ribonucleoside salvage"/>
    <property type="evidence" value="ECO:0007669"/>
    <property type="project" value="UniProtKB-KW"/>
</dbReference>
<keyword evidence="9" id="KW-0328">Glycosyltransferase</keyword>
<evidence type="ECO:0000256" key="11">
    <source>
        <dbReference type="ARBA" id="ARBA00022726"/>
    </source>
</evidence>
<dbReference type="Pfam" id="PF00156">
    <property type="entry name" value="Pribosyltran"/>
    <property type="match status" value="1"/>
</dbReference>
<evidence type="ECO:0000259" key="12">
    <source>
        <dbReference type="Pfam" id="PF00156"/>
    </source>
</evidence>
<dbReference type="PANTHER" id="PTHR32315">
    <property type="entry name" value="ADENINE PHOSPHORIBOSYLTRANSFERASE"/>
    <property type="match status" value="1"/>
</dbReference>
<reference evidence="13" key="1">
    <citation type="submission" date="2018-05" db="EMBL/GenBank/DDBJ databases">
        <authorList>
            <person name="Lanie J.A."/>
            <person name="Ng W.-L."/>
            <person name="Kazmierczak K.M."/>
            <person name="Andrzejewski T.M."/>
            <person name="Davidsen T.M."/>
            <person name="Wayne K.J."/>
            <person name="Tettelin H."/>
            <person name="Glass J.I."/>
            <person name="Rusch D."/>
            <person name="Podicherti R."/>
            <person name="Tsui H.-C.T."/>
            <person name="Winkler M.E."/>
        </authorList>
    </citation>
    <scope>NUCLEOTIDE SEQUENCE</scope>
</reference>
<accession>A0A381U7A2</accession>
<proteinExistence type="inferred from homology"/>
<evidence type="ECO:0000256" key="8">
    <source>
        <dbReference type="ARBA" id="ARBA00022490"/>
    </source>
</evidence>
<dbReference type="FunFam" id="3.40.50.2020:FF:000004">
    <property type="entry name" value="Adenine phosphoribosyltransferase"/>
    <property type="match status" value="1"/>
</dbReference>
<dbReference type="GO" id="GO:0016208">
    <property type="term" value="F:AMP binding"/>
    <property type="evidence" value="ECO:0007669"/>
    <property type="project" value="TreeGrafter"/>
</dbReference>
<evidence type="ECO:0000256" key="9">
    <source>
        <dbReference type="ARBA" id="ARBA00022676"/>
    </source>
</evidence>
<sequence length="181" mass="19913">MFRYNVKPEASMDLKSYIREIPDFPKQGIVFKDITPLLQNPRSFCYAVDAIADFLGSKRTDAILSIEARGFFFGAALAYRLQKPLVPIRKGGKLPSSTMSVTYALEYGTDTLEIHKDGILPGQEVVIVDDVLATGGTVGAACRLVDEMGARVSGLAFLIELGFLDGRKTLSNYDIYSLITY</sequence>
<organism evidence="13">
    <name type="scientific">marine metagenome</name>
    <dbReference type="NCBI Taxonomy" id="408172"/>
    <lineage>
        <taxon>unclassified sequences</taxon>
        <taxon>metagenomes</taxon>
        <taxon>ecological metagenomes</taxon>
    </lineage>
</organism>
<evidence type="ECO:0000256" key="7">
    <source>
        <dbReference type="ARBA" id="ARBA00011893"/>
    </source>
</evidence>
<dbReference type="InterPro" id="IPR029057">
    <property type="entry name" value="PRTase-like"/>
</dbReference>